<evidence type="ECO:0000313" key="3">
    <source>
        <dbReference type="Proteomes" id="UP000095463"/>
    </source>
</evidence>
<reference evidence="2 3" key="1">
    <citation type="journal article" date="2015" name="Genome Announc.">
        <title>Genome Assemblies of Three Soil-Associated Devosia species: D. insulae, D. limi, and D. soli.</title>
        <authorList>
            <person name="Hassan Y.I."/>
            <person name="Lepp D."/>
            <person name="Zhou T."/>
        </authorList>
    </citation>
    <scope>NUCLEOTIDE SEQUENCE [LARGE SCALE GENOMIC DNA]</scope>
    <source>
        <strain evidence="2 3">DS-56</strain>
    </source>
</reference>
<protein>
    <recommendedName>
        <fullName evidence="1">Glycosyl transferase family 25 domain-containing protein</fullName>
    </recommendedName>
</protein>
<dbReference type="EMBL" id="LAJE02000344">
    <property type="protein sequence ID" value="OEO28933.1"/>
    <property type="molecule type" value="Genomic_DNA"/>
</dbReference>
<comment type="caution">
    <text evidence="2">The sequence shown here is derived from an EMBL/GenBank/DDBJ whole genome shotgun (WGS) entry which is preliminary data.</text>
</comment>
<dbReference type="InterPro" id="IPR002654">
    <property type="entry name" value="Glyco_trans_25"/>
</dbReference>
<accession>A0A1E5XK08</accession>
<dbReference type="OrthoDB" id="259382at2"/>
<proteinExistence type="predicted"/>
<dbReference type="RefSeq" id="WP_069911767.1">
    <property type="nucleotide sequence ID" value="NZ_LAJE02000344.1"/>
</dbReference>
<keyword evidence="3" id="KW-1185">Reference proteome</keyword>
<gene>
    <name evidence="2" type="ORF">VW23_027755</name>
</gene>
<evidence type="ECO:0000313" key="2">
    <source>
        <dbReference type="EMBL" id="OEO28933.1"/>
    </source>
</evidence>
<sequence>MTAFPASQIPVYYINVASRLDRRQFMEEQFARLGIVAERLDAVTPREVSDTRMAAHQGSGTPSAMARVEVACSMSHEKAWRLFLSRGQPVALVLEDDVVMGNGLKTLLSPSVYADIDAELVKLETTYELIRVGQIRRTAGHYAIRQLLATHVGTGAYVITADMARRVLADPRLQAITVDNYLFSRKGPVIPSRGLLQVEPAPAVQLVHYRGGKRGQAGDSDLEGDRAHLRAARPRRDGWRSALASISYTLRLVAHILPDPEARRQKRRAIAFEHDA</sequence>
<organism evidence="2 3">
    <name type="scientific">Devosia insulae DS-56</name>
    <dbReference type="NCBI Taxonomy" id="1116389"/>
    <lineage>
        <taxon>Bacteria</taxon>
        <taxon>Pseudomonadati</taxon>
        <taxon>Pseudomonadota</taxon>
        <taxon>Alphaproteobacteria</taxon>
        <taxon>Hyphomicrobiales</taxon>
        <taxon>Devosiaceae</taxon>
        <taxon>Devosia</taxon>
    </lineage>
</organism>
<name>A0A1E5XK08_9HYPH</name>
<feature type="domain" description="Glycosyl transferase family 25" evidence="1">
    <location>
        <begin position="9"/>
        <end position="179"/>
    </location>
</feature>
<evidence type="ECO:0000259" key="1">
    <source>
        <dbReference type="Pfam" id="PF01755"/>
    </source>
</evidence>
<dbReference type="AlphaFoldDB" id="A0A1E5XK08"/>
<dbReference type="CDD" id="cd06532">
    <property type="entry name" value="Glyco_transf_25"/>
    <property type="match status" value="1"/>
</dbReference>
<dbReference type="Pfam" id="PF01755">
    <property type="entry name" value="Glyco_transf_25"/>
    <property type="match status" value="1"/>
</dbReference>
<dbReference type="Proteomes" id="UP000095463">
    <property type="component" value="Unassembled WGS sequence"/>
</dbReference>